<comment type="caution">
    <text evidence="1">The sequence shown here is derived from an EMBL/GenBank/DDBJ whole genome shotgun (WGS) entry which is preliminary data.</text>
</comment>
<dbReference type="AlphaFoldDB" id="A0A098TL46"/>
<name>A0A098TL46_9CYAN</name>
<accession>A0A098TL46</accession>
<evidence type="ECO:0000313" key="2">
    <source>
        <dbReference type="Proteomes" id="UP000030170"/>
    </source>
</evidence>
<evidence type="ECO:0000313" key="1">
    <source>
        <dbReference type="EMBL" id="KGF73011.1"/>
    </source>
</evidence>
<organism evidence="1 2">
    <name type="scientific">Neosynechococcus sphagnicola sy1</name>
    <dbReference type="NCBI Taxonomy" id="1497020"/>
    <lineage>
        <taxon>Bacteria</taxon>
        <taxon>Bacillati</taxon>
        <taxon>Cyanobacteriota</taxon>
        <taxon>Cyanophyceae</taxon>
        <taxon>Neosynechococcales</taxon>
        <taxon>Neosynechococcaceae</taxon>
        <taxon>Neosynechococcus</taxon>
    </lineage>
</organism>
<dbReference type="EMBL" id="JJML01000016">
    <property type="protein sequence ID" value="KGF73011.1"/>
    <property type="molecule type" value="Genomic_DNA"/>
</dbReference>
<reference evidence="1 2" key="1">
    <citation type="journal article" date="2014" name="Mol. Ecol.">
        <title>Evolution of Synechococcus.</title>
        <authorList>
            <person name="Dvorak P."/>
            <person name="Casamatta D."/>
            <person name="Hasler P."/>
            <person name="Poulickova A."/>
            <person name="Ondrej V."/>
            <person name="Sanges R."/>
        </authorList>
    </citation>
    <scope>NUCLEOTIDE SEQUENCE [LARGE SCALE GENOMIC DNA]</scope>
    <source>
        <strain evidence="1 2">CAUP A 1101</strain>
    </source>
</reference>
<sequence>MAVPDLHCGKGRCGVIRDLLDPGIARIGDSKAVSLGCQPRVNADDSIIEKSFQDIAVLDIQP</sequence>
<protein>
    <submittedName>
        <fullName evidence="1">Uncharacterized protein</fullName>
    </submittedName>
</protein>
<proteinExistence type="predicted"/>
<gene>
    <name evidence="1" type="ORF">DO97_02915</name>
</gene>
<keyword evidence="2" id="KW-1185">Reference proteome</keyword>
<dbReference type="Proteomes" id="UP000030170">
    <property type="component" value="Unassembled WGS sequence"/>
</dbReference>